<gene>
    <name evidence="1" type="ORF">A6D6_00003</name>
</gene>
<evidence type="ECO:0000313" key="2">
    <source>
        <dbReference type="Proteomes" id="UP000771797"/>
    </source>
</evidence>
<protein>
    <recommendedName>
        <fullName evidence="3">ParD-like antitoxin of type II toxin-antitoxin system</fullName>
    </recommendedName>
</protein>
<dbReference type="EMBL" id="AQPF01000001">
    <property type="protein sequence ID" value="KAF0808294.1"/>
    <property type="molecule type" value="Genomic_DNA"/>
</dbReference>
<organism evidence="1 2">
    <name type="scientific">Alcanivorax xiamenensis</name>
    <dbReference type="NCBI Taxonomy" id="1177156"/>
    <lineage>
        <taxon>Bacteria</taxon>
        <taxon>Pseudomonadati</taxon>
        <taxon>Pseudomonadota</taxon>
        <taxon>Gammaproteobacteria</taxon>
        <taxon>Oceanospirillales</taxon>
        <taxon>Alcanivoracaceae</taxon>
        <taxon>Alcanivorax</taxon>
    </lineage>
</organism>
<proteinExistence type="predicted"/>
<comment type="caution">
    <text evidence="1">The sequence shown here is derived from an EMBL/GenBank/DDBJ whole genome shotgun (WGS) entry which is preliminary data.</text>
</comment>
<sequence length="139" mass="15227">MGKSASPVRLQSELMDAAKIYGELLHRSAAEQIEQWADLGRAVAQQLSPQDLLEITAGIATLRVERTVANPVTTETVFDNLEARRAAGTLNQRVSSCAVRYQASRRHPGRLEQISASGEIRVGRFVDGTFVADTFTNEN</sequence>
<accession>A0ABQ6YD69</accession>
<reference evidence="1 2" key="1">
    <citation type="submission" date="2012-09" db="EMBL/GenBank/DDBJ databases">
        <title>Genome Sequence of alkane-degrading Bacterium Alcanivorax sp. 6-D-6.</title>
        <authorList>
            <person name="Lai Q."/>
            <person name="Shao Z."/>
        </authorList>
    </citation>
    <scope>NUCLEOTIDE SEQUENCE [LARGE SCALE GENOMIC DNA]</scope>
    <source>
        <strain evidence="1 2">6-D-6</strain>
    </source>
</reference>
<dbReference type="Pfam" id="PF11903">
    <property type="entry name" value="ParD_like"/>
    <property type="match status" value="1"/>
</dbReference>
<dbReference type="Proteomes" id="UP000771797">
    <property type="component" value="Unassembled WGS sequence"/>
</dbReference>
<keyword evidence="2" id="KW-1185">Reference proteome</keyword>
<evidence type="ECO:0008006" key="3">
    <source>
        <dbReference type="Google" id="ProtNLM"/>
    </source>
</evidence>
<evidence type="ECO:0000313" key="1">
    <source>
        <dbReference type="EMBL" id="KAF0808294.1"/>
    </source>
</evidence>
<dbReference type="RefSeq" id="WP_159659589.1">
    <property type="nucleotide sequence ID" value="NZ_AQPF01000001.1"/>
</dbReference>
<dbReference type="InterPro" id="IPR021831">
    <property type="entry name" value="ParD-like"/>
</dbReference>
<name>A0ABQ6YD69_9GAMM</name>